<dbReference type="Pfam" id="PF00171">
    <property type="entry name" value="Aldedh"/>
    <property type="match status" value="1"/>
</dbReference>
<gene>
    <name evidence="9" type="ORF">PHLGIDRAFT_124575</name>
</gene>
<evidence type="ECO:0000256" key="1">
    <source>
        <dbReference type="ARBA" id="ARBA00009986"/>
    </source>
</evidence>
<dbReference type="Gene3D" id="3.40.309.10">
    <property type="entry name" value="Aldehyde Dehydrogenase, Chain A, domain 2"/>
    <property type="match status" value="1"/>
</dbReference>
<evidence type="ECO:0000256" key="7">
    <source>
        <dbReference type="RuleBase" id="RU003345"/>
    </source>
</evidence>
<dbReference type="AlphaFoldDB" id="A0A0C3P234"/>
<accession>A0A0C3P234</accession>
<dbReference type="InterPro" id="IPR012394">
    <property type="entry name" value="Aldehyde_DH_NAD(P)"/>
</dbReference>
<feature type="domain" description="Aldehyde dehydrogenase" evidence="8">
    <location>
        <begin position="10"/>
        <end position="436"/>
    </location>
</feature>
<dbReference type="OrthoDB" id="440325at2759"/>
<evidence type="ECO:0000256" key="3">
    <source>
        <dbReference type="ARBA" id="ARBA00023027"/>
    </source>
</evidence>
<dbReference type="GO" id="GO:0006081">
    <property type="term" value="P:aldehyde metabolic process"/>
    <property type="evidence" value="ECO:0007669"/>
    <property type="project" value="InterPro"/>
</dbReference>
<dbReference type="PANTHER" id="PTHR43570">
    <property type="entry name" value="ALDEHYDE DEHYDROGENASE"/>
    <property type="match status" value="1"/>
</dbReference>
<evidence type="ECO:0000256" key="6">
    <source>
        <dbReference type="PROSITE-ProRule" id="PRU10007"/>
    </source>
</evidence>
<dbReference type="Gene3D" id="3.40.605.10">
    <property type="entry name" value="Aldehyde Dehydrogenase, Chain A, domain 1"/>
    <property type="match status" value="1"/>
</dbReference>
<feature type="active site" evidence="5 6">
    <location>
        <position position="220"/>
    </location>
</feature>
<keyword evidence="2 4" id="KW-0560">Oxidoreductase</keyword>
<dbReference type="GO" id="GO:0005737">
    <property type="term" value="C:cytoplasm"/>
    <property type="evidence" value="ECO:0007669"/>
    <property type="project" value="TreeGrafter"/>
</dbReference>
<dbReference type="Proteomes" id="UP000053257">
    <property type="component" value="Unassembled WGS sequence"/>
</dbReference>
<evidence type="ECO:0000259" key="8">
    <source>
        <dbReference type="Pfam" id="PF00171"/>
    </source>
</evidence>
<keyword evidence="10" id="KW-1185">Reference proteome</keyword>
<dbReference type="InterPro" id="IPR015590">
    <property type="entry name" value="Aldehyde_DH_dom"/>
</dbReference>
<sequence>MSADNLQYTSLDEIRDIYADVNETFKSGATRSLSYRRHQLLQLARMMQENITAIEDALLADLGKQRQESTVAEIGPIVTGSLHAAENLEEWAKPEKPKVEAWRSSWDTTIHHVPKGTVLLISPWNYPVILTFLGLIGAIAAGCPTVLKPSECTPATAAIIAELVPKYLDPKAYAVVNGAVEETKALLDLQWGHIFFTGSTRIGRLVAAAAARYTTPVTLELGGKSPVIVSPDYDLELAAKRILYGKVQNVGQLCVSPDYVLVPRAVSKDFQAALKKVYAEFFPLDPLHKDSPWGRIVNEANFKRVKNLIEETRGDIILGGKSDDNLRVALTVVAGVKLDDPLMEEEIFGPILPIVEVEDVHEAIQIVADRPYPLVVYTFTNSNDVKEEVFSKTNSGTVVLNDTQIQLAVYEMPFGGHGGSGYGAYMGKDSYDIFTHRRGYINVPTEFEPFYAFRYLPYTEQSYKVMTAAARVDIPSE</sequence>
<organism evidence="9 10">
    <name type="scientific">Phlebiopsis gigantea (strain 11061_1 CR5-6)</name>
    <name type="common">White-rot fungus</name>
    <name type="synonym">Peniophora gigantea</name>
    <dbReference type="NCBI Taxonomy" id="745531"/>
    <lineage>
        <taxon>Eukaryota</taxon>
        <taxon>Fungi</taxon>
        <taxon>Dikarya</taxon>
        <taxon>Basidiomycota</taxon>
        <taxon>Agaricomycotina</taxon>
        <taxon>Agaricomycetes</taxon>
        <taxon>Polyporales</taxon>
        <taxon>Phanerochaetaceae</taxon>
        <taxon>Phlebiopsis</taxon>
    </lineage>
</organism>
<dbReference type="InterPro" id="IPR016162">
    <property type="entry name" value="Ald_DH_N"/>
</dbReference>
<dbReference type="FunFam" id="3.40.309.10:FF:000003">
    <property type="entry name" value="Aldehyde dehydrogenase"/>
    <property type="match status" value="1"/>
</dbReference>
<name>A0A0C3P234_PHLG1</name>
<dbReference type="InterPro" id="IPR016161">
    <property type="entry name" value="Ald_DH/histidinol_DH"/>
</dbReference>
<evidence type="ECO:0000256" key="4">
    <source>
        <dbReference type="PIRNR" id="PIRNR036492"/>
    </source>
</evidence>
<comment type="similarity">
    <text evidence="1 4 7">Belongs to the aldehyde dehydrogenase family.</text>
</comment>
<dbReference type="InterPro" id="IPR029510">
    <property type="entry name" value="Ald_DH_CS_GLU"/>
</dbReference>
<dbReference type="PANTHER" id="PTHR43570:SF16">
    <property type="entry name" value="ALDEHYDE DEHYDROGENASE TYPE III, ISOFORM Q"/>
    <property type="match status" value="1"/>
</dbReference>
<keyword evidence="3" id="KW-0520">NAD</keyword>
<evidence type="ECO:0000313" key="9">
    <source>
        <dbReference type="EMBL" id="KIP11929.1"/>
    </source>
</evidence>
<feature type="active site" evidence="5">
    <location>
        <position position="254"/>
    </location>
</feature>
<dbReference type="PROSITE" id="PS00687">
    <property type="entry name" value="ALDEHYDE_DEHYDR_GLU"/>
    <property type="match status" value="1"/>
</dbReference>
<proteinExistence type="inferred from homology"/>
<evidence type="ECO:0000256" key="5">
    <source>
        <dbReference type="PIRSR" id="PIRSR036492-1"/>
    </source>
</evidence>
<dbReference type="STRING" id="745531.A0A0C3P234"/>
<dbReference type="HOGENOM" id="CLU_005391_3_1_1"/>
<dbReference type="EMBL" id="KN840443">
    <property type="protein sequence ID" value="KIP11929.1"/>
    <property type="molecule type" value="Genomic_DNA"/>
</dbReference>
<protein>
    <recommendedName>
        <fullName evidence="4">Aldehyde dehydrogenase</fullName>
    </recommendedName>
</protein>
<dbReference type="SUPFAM" id="SSF53720">
    <property type="entry name" value="ALDH-like"/>
    <property type="match status" value="1"/>
</dbReference>
<dbReference type="FunFam" id="3.40.605.10:FF:000004">
    <property type="entry name" value="Aldehyde dehydrogenase"/>
    <property type="match status" value="1"/>
</dbReference>
<dbReference type="GO" id="GO:0004029">
    <property type="term" value="F:aldehyde dehydrogenase (NAD+) activity"/>
    <property type="evidence" value="ECO:0007669"/>
    <property type="project" value="TreeGrafter"/>
</dbReference>
<dbReference type="PIRSF" id="PIRSF036492">
    <property type="entry name" value="ALDH"/>
    <property type="match status" value="1"/>
</dbReference>
<dbReference type="InterPro" id="IPR016163">
    <property type="entry name" value="Ald_DH_C"/>
</dbReference>
<evidence type="ECO:0000256" key="2">
    <source>
        <dbReference type="ARBA" id="ARBA00023002"/>
    </source>
</evidence>
<evidence type="ECO:0000313" key="10">
    <source>
        <dbReference type="Proteomes" id="UP000053257"/>
    </source>
</evidence>
<reference evidence="9 10" key="1">
    <citation type="journal article" date="2014" name="PLoS Genet.">
        <title>Analysis of the Phlebiopsis gigantea genome, transcriptome and secretome provides insight into its pioneer colonization strategies of wood.</title>
        <authorList>
            <person name="Hori C."/>
            <person name="Ishida T."/>
            <person name="Igarashi K."/>
            <person name="Samejima M."/>
            <person name="Suzuki H."/>
            <person name="Master E."/>
            <person name="Ferreira P."/>
            <person name="Ruiz-Duenas F.J."/>
            <person name="Held B."/>
            <person name="Canessa P."/>
            <person name="Larrondo L.F."/>
            <person name="Schmoll M."/>
            <person name="Druzhinina I.S."/>
            <person name="Kubicek C.P."/>
            <person name="Gaskell J.A."/>
            <person name="Kersten P."/>
            <person name="St John F."/>
            <person name="Glasner J."/>
            <person name="Sabat G."/>
            <person name="Splinter BonDurant S."/>
            <person name="Syed K."/>
            <person name="Yadav J."/>
            <person name="Mgbeahuruike A.C."/>
            <person name="Kovalchuk A."/>
            <person name="Asiegbu F.O."/>
            <person name="Lackner G."/>
            <person name="Hoffmeister D."/>
            <person name="Rencoret J."/>
            <person name="Gutierrez A."/>
            <person name="Sun H."/>
            <person name="Lindquist E."/>
            <person name="Barry K."/>
            <person name="Riley R."/>
            <person name="Grigoriev I.V."/>
            <person name="Henrissat B."/>
            <person name="Kues U."/>
            <person name="Berka R.M."/>
            <person name="Martinez A.T."/>
            <person name="Covert S.F."/>
            <person name="Blanchette R.A."/>
            <person name="Cullen D."/>
        </authorList>
    </citation>
    <scope>NUCLEOTIDE SEQUENCE [LARGE SCALE GENOMIC DNA]</scope>
    <source>
        <strain evidence="9 10">11061_1 CR5-6</strain>
    </source>
</reference>